<sequence>MDPSQFQKQYEAIISIIEGNVDGNDDEEAYFASAYFRYQFQMIARLLDTASLRLDSIESSEKCPEFTILTQAGYQERLRSPFCSPLPVILFGSNDPTYCPLIGLALWLEYTFSEGRELVFETSNTSTGTAEAKVRKIKNLACRILSDVQRSTEFINTLEDLGLDLDRNRTCGVWNGVRMLAAKAAVGMGLCPRDLDYRTERNLLRKRSYDDYSEDEDCFSFSNINVGCALCKGGPVGYKVKPDSKISDSWILQNVVPNISSKLNRAEQRNAVLVLGKALLWKVFEDSSNYVPAEISQRIRRAYNQVLHAGDEELHAGDDSTEAGDNPIKKVPLVLRHRRSDYTVVIEEEQSTNRFSLYI</sequence>
<keyword evidence="2" id="KW-1185">Reference proteome</keyword>
<accession>A0AAD3H1G3</accession>
<evidence type="ECO:0000313" key="1">
    <source>
        <dbReference type="EMBL" id="GFH46865.1"/>
    </source>
</evidence>
<organism evidence="1 2">
    <name type="scientific">Chaetoceros tenuissimus</name>
    <dbReference type="NCBI Taxonomy" id="426638"/>
    <lineage>
        <taxon>Eukaryota</taxon>
        <taxon>Sar</taxon>
        <taxon>Stramenopiles</taxon>
        <taxon>Ochrophyta</taxon>
        <taxon>Bacillariophyta</taxon>
        <taxon>Coscinodiscophyceae</taxon>
        <taxon>Chaetocerotophycidae</taxon>
        <taxon>Chaetocerotales</taxon>
        <taxon>Chaetocerotaceae</taxon>
        <taxon>Chaetoceros</taxon>
    </lineage>
</organism>
<dbReference type="EMBL" id="BLLK01000022">
    <property type="protein sequence ID" value="GFH46865.1"/>
    <property type="molecule type" value="Genomic_DNA"/>
</dbReference>
<protein>
    <submittedName>
        <fullName evidence="1">Uncharacterized protein</fullName>
    </submittedName>
</protein>
<comment type="caution">
    <text evidence="1">The sequence shown here is derived from an EMBL/GenBank/DDBJ whole genome shotgun (WGS) entry which is preliminary data.</text>
</comment>
<proteinExistence type="predicted"/>
<evidence type="ECO:0000313" key="2">
    <source>
        <dbReference type="Proteomes" id="UP001054902"/>
    </source>
</evidence>
<dbReference type="Proteomes" id="UP001054902">
    <property type="component" value="Unassembled WGS sequence"/>
</dbReference>
<dbReference type="AlphaFoldDB" id="A0AAD3H1G3"/>
<gene>
    <name evidence="1" type="ORF">CTEN210_03339</name>
</gene>
<reference evidence="1 2" key="1">
    <citation type="journal article" date="2021" name="Sci. Rep.">
        <title>The genome of the diatom Chaetoceros tenuissimus carries an ancient integrated fragment of an extant virus.</title>
        <authorList>
            <person name="Hongo Y."/>
            <person name="Kimura K."/>
            <person name="Takaki Y."/>
            <person name="Yoshida Y."/>
            <person name="Baba S."/>
            <person name="Kobayashi G."/>
            <person name="Nagasaki K."/>
            <person name="Hano T."/>
            <person name="Tomaru Y."/>
        </authorList>
    </citation>
    <scope>NUCLEOTIDE SEQUENCE [LARGE SCALE GENOMIC DNA]</scope>
    <source>
        <strain evidence="1 2">NIES-3715</strain>
    </source>
</reference>
<name>A0AAD3H1G3_9STRA</name>